<dbReference type="EMBL" id="CP034159">
    <property type="protein sequence ID" value="AZI33801.1"/>
    <property type="molecule type" value="Genomic_DNA"/>
</dbReference>
<name>A0A3G8XYI9_9FLAO</name>
<accession>A0A3G8XYI9</accession>
<dbReference type="RefSeq" id="WP_125025441.1">
    <property type="nucleotide sequence ID" value="NZ_CP034159.1"/>
</dbReference>
<dbReference type="OrthoDB" id="9794577at2"/>
<dbReference type="AlphaFoldDB" id="A0A3G8XYI9"/>
<keyword evidence="1" id="KW-0472">Membrane</keyword>
<keyword evidence="1" id="KW-0812">Transmembrane</keyword>
<dbReference type="Proteomes" id="UP000270185">
    <property type="component" value="Chromosome"/>
</dbReference>
<evidence type="ECO:0000256" key="1">
    <source>
        <dbReference type="SAM" id="Phobius"/>
    </source>
</evidence>
<reference evidence="3" key="1">
    <citation type="submission" date="2018-11" db="EMBL/GenBank/DDBJ databases">
        <title>Proposal to divide the Flavobacteriaceae and reorganize its genera based on Amino Acid Identity values calculated from whole genome sequences.</title>
        <authorList>
            <person name="Nicholson A.C."/>
            <person name="Gulvik C.A."/>
            <person name="Whitney A.M."/>
            <person name="Humrighouse B.W."/>
            <person name="Bell M."/>
            <person name="Holmes B."/>
            <person name="Steigerwalt A.G."/>
            <person name="Villarma A."/>
            <person name="Sheth M."/>
            <person name="Batra D."/>
            <person name="Pryor J."/>
            <person name="Bernardet J.-F."/>
            <person name="Hugo C."/>
            <person name="Kampfer P."/>
            <person name="Newman J.D."/>
            <person name="McQuiston J.R."/>
        </authorList>
    </citation>
    <scope>NUCLEOTIDE SEQUENCE [LARGE SCALE GENOMIC DNA]</scope>
    <source>
        <strain evidence="3">G0081</strain>
    </source>
</reference>
<sequence length="75" mass="8942">MIPVKEKNTSNQDKMSSFAIFDIEYYIRRIIKYWYLFVIMAALGYGISWFYSKYYAQRIYASNLSLSISNNLLCI</sequence>
<feature type="transmembrane region" description="Helical" evidence="1">
    <location>
        <begin position="33"/>
        <end position="51"/>
    </location>
</feature>
<protein>
    <recommendedName>
        <fullName evidence="4">Polysaccharide chain length determinant N-terminal domain-containing protein</fullName>
    </recommendedName>
</protein>
<evidence type="ECO:0000313" key="2">
    <source>
        <dbReference type="EMBL" id="AZI33801.1"/>
    </source>
</evidence>
<evidence type="ECO:0000313" key="3">
    <source>
        <dbReference type="Proteomes" id="UP000270185"/>
    </source>
</evidence>
<keyword evidence="3" id="KW-1185">Reference proteome</keyword>
<keyword evidence="1" id="KW-1133">Transmembrane helix</keyword>
<organism evidence="2 3">
    <name type="scientific">Kaistella carnis</name>
    <dbReference type="NCBI Taxonomy" id="1241979"/>
    <lineage>
        <taxon>Bacteria</taxon>
        <taxon>Pseudomonadati</taxon>
        <taxon>Bacteroidota</taxon>
        <taxon>Flavobacteriia</taxon>
        <taxon>Flavobacteriales</taxon>
        <taxon>Weeksellaceae</taxon>
        <taxon>Chryseobacterium group</taxon>
        <taxon>Kaistella</taxon>
    </lineage>
</organism>
<proteinExistence type="predicted"/>
<evidence type="ECO:0008006" key="4">
    <source>
        <dbReference type="Google" id="ProtNLM"/>
    </source>
</evidence>
<dbReference type="KEGG" id="ccas:EIB73_11665"/>
<gene>
    <name evidence="2" type="ORF">EIB73_11665</name>
</gene>